<proteinExistence type="predicted"/>
<accession>A0A0B7AL02</accession>
<dbReference type="AlphaFoldDB" id="A0A0B7AL02"/>
<gene>
    <name evidence="1" type="primary">ORF125136</name>
</gene>
<reference evidence="1" key="1">
    <citation type="submission" date="2014-12" db="EMBL/GenBank/DDBJ databases">
        <title>Insight into the proteome of Arion vulgaris.</title>
        <authorList>
            <person name="Aradska J."/>
            <person name="Bulat T."/>
            <person name="Smidak R."/>
            <person name="Sarate P."/>
            <person name="Gangsoo J."/>
            <person name="Sialana F."/>
            <person name="Bilban M."/>
            <person name="Lubec G."/>
        </authorList>
    </citation>
    <scope>NUCLEOTIDE SEQUENCE</scope>
    <source>
        <tissue evidence="1">Skin</tissue>
    </source>
</reference>
<evidence type="ECO:0000313" key="1">
    <source>
        <dbReference type="EMBL" id="CEK81257.1"/>
    </source>
</evidence>
<organism evidence="1">
    <name type="scientific">Arion vulgaris</name>
    <dbReference type="NCBI Taxonomy" id="1028688"/>
    <lineage>
        <taxon>Eukaryota</taxon>
        <taxon>Metazoa</taxon>
        <taxon>Spiralia</taxon>
        <taxon>Lophotrochozoa</taxon>
        <taxon>Mollusca</taxon>
        <taxon>Gastropoda</taxon>
        <taxon>Heterobranchia</taxon>
        <taxon>Euthyneura</taxon>
        <taxon>Panpulmonata</taxon>
        <taxon>Eupulmonata</taxon>
        <taxon>Stylommatophora</taxon>
        <taxon>Helicina</taxon>
        <taxon>Arionoidea</taxon>
        <taxon>Arionidae</taxon>
        <taxon>Arion</taxon>
    </lineage>
</organism>
<sequence length="70" mass="7428">MSRFNSTGDVKIVVALTALRVTQLQLGAQNELCSSATILEVSVKHELGERTALSGFELMTFVTQGTGLAS</sequence>
<dbReference type="EMBL" id="HACG01034392">
    <property type="protein sequence ID" value="CEK81257.1"/>
    <property type="molecule type" value="Transcribed_RNA"/>
</dbReference>
<protein>
    <submittedName>
        <fullName evidence="1">Uncharacterized protein</fullName>
    </submittedName>
</protein>
<name>A0A0B7AL02_9EUPU</name>